<dbReference type="Gene3D" id="1.10.510.10">
    <property type="entry name" value="Transferase(Phosphotransferase) domain 1"/>
    <property type="match status" value="2"/>
</dbReference>
<organism evidence="13 14">
    <name type="scientific">Apodemus speciosus</name>
    <name type="common">Large Japanese field mouse</name>
    <dbReference type="NCBI Taxonomy" id="105296"/>
    <lineage>
        <taxon>Eukaryota</taxon>
        <taxon>Metazoa</taxon>
        <taxon>Chordata</taxon>
        <taxon>Craniata</taxon>
        <taxon>Vertebrata</taxon>
        <taxon>Euteleostomi</taxon>
        <taxon>Mammalia</taxon>
        <taxon>Eutheria</taxon>
        <taxon>Euarchontoglires</taxon>
        <taxon>Glires</taxon>
        <taxon>Rodentia</taxon>
        <taxon>Myomorpha</taxon>
        <taxon>Muroidea</taxon>
        <taxon>Muridae</taxon>
        <taxon>Murinae</taxon>
        <taxon>Apodemus</taxon>
    </lineage>
</organism>
<comment type="caution">
    <text evidence="13">The sequence shown here is derived from an EMBL/GenBank/DDBJ whole genome shotgun (WGS) entry which is preliminary data.</text>
</comment>
<keyword evidence="6" id="KW-0808">Transferase</keyword>
<reference evidence="13 14" key="1">
    <citation type="submission" date="2024-08" db="EMBL/GenBank/DDBJ databases">
        <title>The draft genome of Apodemus speciosus.</title>
        <authorList>
            <person name="Nabeshima K."/>
            <person name="Suzuki S."/>
            <person name="Onuma M."/>
        </authorList>
    </citation>
    <scope>NUCLEOTIDE SEQUENCE [LARGE SCALE GENOMIC DNA]</scope>
    <source>
        <strain evidence="13">IB14-021</strain>
    </source>
</reference>
<dbReference type="Gene3D" id="3.10.20.90">
    <property type="entry name" value="Phosphatidylinositol 3-kinase Catalytic Subunit, Chain A, domain 1"/>
    <property type="match status" value="1"/>
</dbReference>
<evidence type="ECO:0000256" key="3">
    <source>
        <dbReference type="ARBA" id="ARBA00022490"/>
    </source>
</evidence>
<evidence type="ECO:0000256" key="7">
    <source>
        <dbReference type="ARBA" id="ARBA00022741"/>
    </source>
</evidence>
<dbReference type="PROSITE" id="PS50011">
    <property type="entry name" value="PROTEIN_KINASE_DOM"/>
    <property type="match status" value="1"/>
</dbReference>
<keyword evidence="5" id="KW-0597">Phosphoprotein</keyword>
<evidence type="ECO:0000256" key="2">
    <source>
        <dbReference type="ARBA" id="ARBA00004496"/>
    </source>
</evidence>
<gene>
    <name evidence="13" type="ORF">APTSU1_000827300</name>
</gene>
<keyword evidence="7" id="KW-0547">Nucleotide-binding</keyword>
<keyword evidence="9" id="KW-0067">ATP-binding</keyword>
<dbReference type="InterPro" id="IPR051180">
    <property type="entry name" value="IKK"/>
</dbReference>
<dbReference type="PANTHER" id="PTHR22969">
    <property type="entry name" value="IKB KINASE"/>
    <property type="match status" value="1"/>
</dbReference>
<keyword evidence="4" id="KW-0723">Serine/threonine-protein kinase</keyword>
<name>A0ABQ0F181_APOSI</name>
<evidence type="ECO:0000313" key="14">
    <source>
        <dbReference type="Proteomes" id="UP001623349"/>
    </source>
</evidence>
<evidence type="ECO:0000256" key="6">
    <source>
        <dbReference type="ARBA" id="ARBA00022679"/>
    </source>
</evidence>
<comment type="subcellular location">
    <subcellularLocation>
        <location evidence="2">Cytoplasm</location>
    </subcellularLocation>
    <subcellularLocation>
        <location evidence="1">Nucleus</location>
    </subcellularLocation>
</comment>
<dbReference type="Proteomes" id="UP001623349">
    <property type="component" value="Unassembled WGS sequence"/>
</dbReference>
<evidence type="ECO:0000256" key="9">
    <source>
        <dbReference type="ARBA" id="ARBA00022840"/>
    </source>
</evidence>
<dbReference type="Gene3D" id="1.20.1270.250">
    <property type="match status" value="1"/>
</dbReference>
<feature type="region of interest" description="Disordered" evidence="11">
    <location>
        <begin position="706"/>
        <end position="731"/>
    </location>
</feature>
<dbReference type="PANTHER" id="PTHR22969:SF7">
    <property type="entry name" value="INHIBITOR OF NUCLEAR FACTOR KAPPA-B KINASE SUBUNIT BETA"/>
    <property type="match status" value="1"/>
</dbReference>
<dbReference type="InterPro" id="IPR011009">
    <property type="entry name" value="Kinase-like_dom_sf"/>
</dbReference>
<accession>A0ABQ0F181</accession>
<evidence type="ECO:0000256" key="11">
    <source>
        <dbReference type="SAM" id="MobiDB-lite"/>
    </source>
</evidence>
<dbReference type="InterPro" id="IPR022007">
    <property type="entry name" value="IKKbetaNEMObind"/>
</dbReference>
<protein>
    <submittedName>
        <fullName evidence="13">I-kappa-B kinase</fullName>
    </submittedName>
</protein>
<dbReference type="InterPro" id="IPR000719">
    <property type="entry name" value="Prot_kinase_dom"/>
</dbReference>
<evidence type="ECO:0000256" key="10">
    <source>
        <dbReference type="ARBA" id="ARBA00023242"/>
    </source>
</evidence>
<evidence type="ECO:0000256" key="4">
    <source>
        <dbReference type="ARBA" id="ARBA00022527"/>
    </source>
</evidence>
<evidence type="ECO:0000256" key="1">
    <source>
        <dbReference type="ARBA" id="ARBA00004123"/>
    </source>
</evidence>
<keyword evidence="3" id="KW-0963">Cytoplasm</keyword>
<dbReference type="SMART" id="SM01239">
    <property type="entry name" value="IKKbetaNEMObind"/>
    <property type="match status" value="1"/>
</dbReference>
<evidence type="ECO:0000256" key="8">
    <source>
        <dbReference type="ARBA" id="ARBA00022777"/>
    </source>
</evidence>
<dbReference type="Pfam" id="PF12179">
    <property type="entry name" value="IKKbetaNEMObind"/>
    <property type="match status" value="1"/>
</dbReference>
<evidence type="ECO:0000259" key="12">
    <source>
        <dbReference type="PROSITE" id="PS50011"/>
    </source>
</evidence>
<feature type="domain" description="Protein kinase" evidence="12">
    <location>
        <begin position="15"/>
        <end position="271"/>
    </location>
</feature>
<keyword evidence="8 13" id="KW-0418">Kinase</keyword>
<dbReference type="CDD" id="cd17046">
    <property type="entry name" value="Ubl_IKKA_like"/>
    <property type="match status" value="1"/>
</dbReference>
<dbReference type="InterPro" id="IPR046375">
    <property type="entry name" value="IKBKB_SDD_sf"/>
</dbReference>
<dbReference type="Pfam" id="PF00069">
    <property type="entry name" value="Pkinase"/>
    <property type="match status" value="2"/>
</dbReference>
<dbReference type="EMBL" id="BAAFST010000008">
    <property type="protein sequence ID" value="GAB1293042.1"/>
    <property type="molecule type" value="Genomic_DNA"/>
</dbReference>
<dbReference type="GO" id="GO:0016301">
    <property type="term" value="F:kinase activity"/>
    <property type="evidence" value="ECO:0007669"/>
    <property type="project" value="UniProtKB-KW"/>
</dbReference>
<dbReference type="InterPro" id="IPR041185">
    <property type="entry name" value="IKBKB_SDD"/>
</dbReference>
<dbReference type="Gene3D" id="6.10.250.2110">
    <property type="match status" value="1"/>
</dbReference>
<proteinExistence type="predicted"/>
<dbReference type="SUPFAM" id="SSF56112">
    <property type="entry name" value="Protein kinase-like (PK-like)"/>
    <property type="match status" value="1"/>
</dbReference>
<keyword evidence="10" id="KW-0539">Nucleus</keyword>
<evidence type="ECO:0000256" key="5">
    <source>
        <dbReference type="ARBA" id="ARBA00022553"/>
    </source>
</evidence>
<keyword evidence="14" id="KW-1185">Reference proteome</keyword>
<dbReference type="Pfam" id="PF18397">
    <property type="entry name" value="IKBKB_SDD"/>
    <property type="match status" value="1"/>
</dbReference>
<sequence length="759" mass="86699">MSWSPSLPTQTCGAWEMKERLGTGGFGNVIRWHNQATGEQIAIKQCRQELSPKNRDRWCLEIQIMRRLNHPNVVAARDVPEGMQNLAPNDLPLLAMEYCQGGDLRRYLNQFENCCGLREGAILTLLSDIGLIHKIIDLGYAKELDQGSLCTSFVGTLQYLAPELLEQQKYTVTVDYWSFGTLAFECITGFRPFLPNWQPVQWHSKVRQKSEVDIVVSEDLNGAVKFSSSLPFPNNLNSVLAERLEKWLQLMLMWHPRQRGTDPQYGPNGCFRALDDILNLKLVHILNMVTGTIHTYPVTEDESLQSLKTRIREDTGILETDQELLQEAGLVLLPDKPAAQCISDSKTNEGLTLDMDLVFLFDNSKVNYETQITPRPQPESVSCILQEPKRNLSFFQLRKVWGQVWHSIQTLKEDCNRLQQGQRAAMYLMNLLRNNSCLSKMKNAMASMAQQLKAKLDFFKTSIQIDLEKYKEQTEFGITSDKLLLAWREMEQAVEQCGRPQLSHQENDVKHLVERMMALQTDIVDLQRSPMGRKQGGTLDDLEEQARELYRRLREKPRDQRTEGDSQDMVRLLLQAIQSFEKKVRVIYTQLSKTVVCKQKALELLPKVEDVVRLMNEDEKTVVRLQEKRQKELWNLLKIACSKVRGPVSGSPDSMNVSRLSHPGQLMSQPSSACDSLPEADKKSEELVAEAHALCSRLESALQDTVKEQDQSFTPQKRAPSSGCYGNGYRNDSHQSATLDWSWLQTEDEERCSPEQACD</sequence>
<feature type="region of interest" description="Disordered" evidence="11">
    <location>
        <begin position="646"/>
        <end position="682"/>
    </location>
</feature>
<evidence type="ECO:0000313" key="13">
    <source>
        <dbReference type="EMBL" id="GAB1293042.1"/>
    </source>
</evidence>